<dbReference type="GO" id="GO:0008270">
    <property type="term" value="F:zinc ion binding"/>
    <property type="evidence" value="ECO:0007669"/>
    <property type="project" value="UniProtKB-KW"/>
</dbReference>
<feature type="zinc finger region" description="C3H1-type" evidence="1">
    <location>
        <begin position="35"/>
        <end position="62"/>
    </location>
</feature>
<keyword evidence="1" id="KW-0479">Metal-binding</keyword>
<evidence type="ECO:0000256" key="1">
    <source>
        <dbReference type="PROSITE-ProRule" id="PRU00723"/>
    </source>
</evidence>
<keyword evidence="1" id="KW-0862">Zinc</keyword>
<proteinExistence type="predicted"/>
<evidence type="ECO:0000313" key="4">
    <source>
        <dbReference type="Proteomes" id="UP000507470"/>
    </source>
</evidence>
<dbReference type="PROSITE" id="PS50103">
    <property type="entry name" value="ZF_C3H1"/>
    <property type="match status" value="1"/>
</dbReference>
<organism evidence="3 4">
    <name type="scientific">Mytilus coruscus</name>
    <name type="common">Sea mussel</name>
    <dbReference type="NCBI Taxonomy" id="42192"/>
    <lineage>
        <taxon>Eukaryota</taxon>
        <taxon>Metazoa</taxon>
        <taxon>Spiralia</taxon>
        <taxon>Lophotrochozoa</taxon>
        <taxon>Mollusca</taxon>
        <taxon>Bivalvia</taxon>
        <taxon>Autobranchia</taxon>
        <taxon>Pteriomorphia</taxon>
        <taxon>Mytilida</taxon>
        <taxon>Mytiloidea</taxon>
        <taxon>Mytilidae</taxon>
        <taxon>Mytilinae</taxon>
        <taxon>Mytilus</taxon>
    </lineage>
</organism>
<name>A0A6J8CI47_MYTCO</name>
<keyword evidence="1" id="KW-0863">Zinc-finger</keyword>
<reference evidence="3 4" key="1">
    <citation type="submission" date="2020-06" db="EMBL/GenBank/DDBJ databases">
        <authorList>
            <person name="Li R."/>
            <person name="Bekaert M."/>
        </authorList>
    </citation>
    <scope>NUCLEOTIDE SEQUENCE [LARGE SCALE GENOMIC DNA]</scope>
    <source>
        <strain evidence="4">wild</strain>
    </source>
</reference>
<dbReference type="AlphaFoldDB" id="A0A6J8CI47"/>
<evidence type="ECO:0000259" key="2">
    <source>
        <dbReference type="PROSITE" id="PS50103"/>
    </source>
</evidence>
<feature type="domain" description="C3H1-type" evidence="2">
    <location>
        <begin position="35"/>
        <end position="62"/>
    </location>
</feature>
<dbReference type="EMBL" id="CACVKT020005605">
    <property type="protein sequence ID" value="CAC5396148.1"/>
    <property type="molecule type" value="Genomic_DNA"/>
</dbReference>
<accession>A0A6J8CI47</accession>
<evidence type="ECO:0000313" key="3">
    <source>
        <dbReference type="EMBL" id="CAC5396148.1"/>
    </source>
</evidence>
<gene>
    <name evidence="3" type="ORF">MCOR_30747</name>
</gene>
<sequence>MTNSPTKSWSSIDGIFWYTVIRNGEPECTTIQQTSVGNRPCYDYNFKGACYRQNCFYVHSSLKYGMVHPFAFCPQAKSNQCYPRVPNAVGVHTYLARNFTPRYQTHFQRAANSNQGFRPRGSRFPALRMAAPQNLTIRFHLCQNLINPFDLWCLNFSPINVTELNKLKRT</sequence>
<keyword evidence="4" id="KW-1185">Reference proteome</keyword>
<dbReference type="InterPro" id="IPR000571">
    <property type="entry name" value="Znf_CCCH"/>
</dbReference>
<protein>
    <recommendedName>
        <fullName evidence="2">C3H1-type domain-containing protein</fullName>
    </recommendedName>
</protein>
<dbReference type="Proteomes" id="UP000507470">
    <property type="component" value="Unassembled WGS sequence"/>
</dbReference>